<dbReference type="AlphaFoldDB" id="G7ZVJ4"/>
<dbReference type="Gramene" id="rna12054">
    <property type="protein sequence ID" value="RHN75801.1"/>
    <property type="gene ID" value="gene12054"/>
</dbReference>
<dbReference type="EnsemblPlants" id="KEH39233">
    <property type="protein sequence ID" value="KEH39233"/>
    <property type="gene ID" value="MTR_2g090975"/>
</dbReference>
<reference evidence="2 5" key="1">
    <citation type="journal article" date="2011" name="Nature">
        <title>The Medicago genome provides insight into the evolution of rhizobial symbioses.</title>
        <authorList>
            <person name="Young N.D."/>
            <person name="Debelle F."/>
            <person name="Oldroyd G.E."/>
            <person name="Geurts R."/>
            <person name="Cannon S.B."/>
            <person name="Udvardi M.K."/>
            <person name="Benedito V.A."/>
            <person name="Mayer K.F."/>
            <person name="Gouzy J."/>
            <person name="Schoof H."/>
            <person name="Van de Peer Y."/>
            <person name="Proost S."/>
            <person name="Cook D.R."/>
            <person name="Meyers B.C."/>
            <person name="Spannagl M."/>
            <person name="Cheung F."/>
            <person name="De Mita S."/>
            <person name="Krishnakumar V."/>
            <person name="Gundlach H."/>
            <person name="Zhou S."/>
            <person name="Mudge J."/>
            <person name="Bharti A.K."/>
            <person name="Murray J.D."/>
            <person name="Naoumkina M.A."/>
            <person name="Rosen B."/>
            <person name="Silverstein K.A."/>
            <person name="Tang H."/>
            <person name="Rombauts S."/>
            <person name="Zhao P.X."/>
            <person name="Zhou P."/>
            <person name="Barbe V."/>
            <person name="Bardou P."/>
            <person name="Bechner M."/>
            <person name="Bellec A."/>
            <person name="Berger A."/>
            <person name="Berges H."/>
            <person name="Bidwell S."/>
            <person name="Bisseling T."/>
            <person name="Choisne N."/>
            <person name="Couloux A."/>
            <person name="Denny R."/>
            <person name="Deshpande S."/>
            <person name="Dai X."/>
            <person name="Doyle J.J."/>
            <person name="Dudez A.M."/>
            <person name="Farmer A.D."/>
            <person name="Fouteau S."/>
            <person name="Franken C."/>
            <person name="Gibelin C."/>
            <person name="Gish J."/>
            <person name="Goldstein S."/>
            <person name="Gonzalez A.J."/>
            <person name="Green P.J."/>
            <person name="Hallab A."/>
            <person name="Hartog M."/>
            <person name="Hua A."/>
            <person name="Humphray S.J."/>
            <person name="Jeong D.H."/>
            <person name="Jing Y."/>
            <person name="Jocker A."/>
            <person name="Kenton S.M."/>
            <person name="Kim D.J."/>
            <person name="Klee K."/>
            <person name="Lai H."/>
            <person name="Lang C."/>
            <person name="Lin S."/>
            <person name="Macmil S.L."/>
            <person name="Magdelenat G."/>
            <person name="Matthews L."/>
            <person name="McCorrison J."/>
            <person name="Monaghan E.L."/>
            <person name="Mun J.H."/>
            <person name="Najar F.Z."/>
            <person name="Nicholson C."/>
            <person name="Noirot C."/>
            <person name="O'Bleness M."/>
            <person name="Paule C.R."/>
            <person name="Poulain J."/>
            <person name="Prion F."/>
            <person name="Qin B."/>
            <person name="Qu C."/>
            <person name="Retzel E.F."/>
            <person name="Riddle C."/>
            <person name="Sallet E."/>
            <person name="Samain S."/>
            <person name="Samson N."/>
            <person name="Sanders I."/>
            <person name="Saurat O."/>
            <person name="Scarpelli C."/>
            <person name="Schiex T."/>
            <person name="Segurens B."/>
            <person name="Severin A.J."/>
            <person name="Sherrier D.J."/>
            <person name="Shi R."/>
            <person name="Sims S."/>
            <person name="Singer S.R."/>
            <person name="Sinharoy S."/>
            <person name="Sterck L."/>
            <person name="Viollet A."/>
            <person name="Wang B.B."/>
            <person name="Wang K."/>
            <person name="Wang M."/>
            <person name="Wang X."/>
            <person name="Warfsmann J."/>
            <person name="Weissenbach J."/>
            <person name="White D.D."/>
            <person name="White J.D."/>
            <person name="Wiley G.B."/>
            <person name="Wincker P."/>
            <person name="Xing Y."/>
            <person name="Yang L."/>
            <person name="Yao Z."/>
            <person name="Ying F."/>
            <person name="Zhai J."/>
            <person name="Zhou L."/>
            <person name="Zuber A."/>
            <person name="Denarie J."/>
            <person name="Dixon R.A."/>
            <person name="May G.D."/>
            <person name="Schwartz D.C."/>
            <person name="Rogers J."/>
            <person name="Quetier F."/>
            <person name="Town C.D."/>
            <person name="Roe B.A."/>
        </authorList>
    </citation>
    <scope>NUCLEOTIDE SEQUENCE [LARGE SCALE GENOMIC DNA]</scope>
    <source>
        <strain evidence="2">A17</strain>
        <strain evidence="4 5">cv. Jemalong A17</strain>
    </source>
</reference>
<dbReference type="eggNOG" id="ENOG502SDFU">
    <property type="taxonomic scope" value="Eukaryota"/>
</dbReference>
<name>G7ZVJ4_MEDTR</name>
<dbReference type="PaxDb" id="3880-AES83232"/>
<reference evidence="3" key="5">
    <citation type="journal article" date="2018" name="Nat. Plants">
        <title>Whole-genome landscape of Medicago truncatula symbiotic genes.</title>
        <authorList>
            <person name="Pecrix Y."/>
            <person name="Gamas P."/>
            <person name="Carrere S."/>
        </authorList>
    </citation>
    <scope>NUCLEOTIDE SEQUENCE</scope>
    <source>
        <tissue evidence="3">Leaves</tissue>
    </source>
</reference>
<organism evidence="2 5">
    <name type="scientific">Medicago truncatula</name>
    <name type="common">Barrel medic</name>
    <name type="synonym">Medicago tribuloides</name>
    <dbReference type="NCBI Taxonomy" id="3880"/>
    <lineage>
        <taxon>Eukaryota</taxon>
        <taxon>Viridiplantae</taxon>
        <taxon>Streptophyta</taxon>
        <taxon>Embryophyta</taxon>
        <taxon>Tracheophyta</taxon>
        <taxon>Spermatophyta</taxon>
        <taxon>Magnoliopsida</taxon>
        <taxon>eudicotyledons</taxon>
        <taxon>Gunneridae</taxon>
        <taxon>Pentapetalae</taxon>
        <taxon>rosids</taxon>
        <taxon>fabids</taxon>
        <taxon>Fabales</taxon>
        <taxon>Fabaceae</taxon>
        <taxon>Papilionoideae</taxon>
        <taxon>50 kb inversion clade</taxon>
        <taxon>NPAAA clade</taxon>
        <taxon>Hologalegina</taxon>
        <taxon>IRL clade</taxon>
        <taxon>Trifolieae</taxon>
        <taxon>Medicago</taxon>
    </lineage>
</organism>
<dbReference type="EMBL" id="PSQE01000002">
    <property type="protein sequence ID" value="RHN75801.1"/>
    <property type="molecule type" value="Genomic_DNA"/>
</dbReference>
<proteinExistence type="predicted"/>
<protein>
    <submittedName>
        <fullName evidence="2 4">Uncharacterized protein</fullName>
    </submittedName>
</protein>
<sequence length="88" mass="9951">MSIGDNKENIPPVYTNGENKKKNSISIMASSFKKNSSKRKMKRVPLADITNLFENSSTLTTTREENVFSSASVHLGLNFRRTLRIGFR</sequence>
<evidence type="ECO:0000313" key="4">
    <source>
        <dbReference type="EnsemblPlants" id="KEH39233"/>
    </source>
</evidence>
<evidence type="ECO:0000313" key="3">
    <source>
        <dbReference type="EMBL" id="RHN75801.1"/>
    </source>
</evidence>
<dbReference type="Proteomes" id="UP000002051">
    <property type="component" value="Chromosome 2"/>
</dbReference>
<evidence type="ECO:0000256" key="1">
    <source>
        <dbReference type="SAM" id="MobiDB-lite"/>
    </source>
</evidence>
<evidence type="ECO:0000313" key="2">
    <source>
        <dbReference type="EMBL" id="KEH39233.1"/>
    </source>
</evidence>
<evidence type="ECO:0000313" key="5">
    <source>
        <dbReference type="Proteomes" id="UP000002051"/>
    </source>
</evidence>
<dbReference type="EMBL" id="CM001218">
    <property type="protein sequence ID" value="KEH39233.1"/>
    <property type="molecule type" value="Genomic_DNA"/>
</dbReference>
<keyword evidence="5" id="KW-1185">Reference proteome</keyword>
<reference evidence="4" key="3">
    <citation type="submission" date="2015-04" db="UniProtKB">
        <authorList>
            <consortium name="EnsemblPlants"/>
        </authorList>
    </citation>
    <scope>IDENTIFICATION</scope>
    <source>
        <strain evidence="4">cv. Jemalong A17</strain>
    </source>
</reference>
<reference evidence="2 5" key="2">
    <citation type="journal article" date="2014" name="BMC Genomics">
        <title>An improved genome release (version Mt4.0) for the model legume Medicago truncatula.</title>
        <authorList>
            <person name="Tang H."/>
            <person name="Krishnakumar V."/>
            <person name="Bidwell S."/>
            <person name="Rosen B."/>
            <person name="Chan A."/>
            <person name="Zhou S."/>
            <person name="Gentzbittel L."/>
            <person name="Childs K.L."/>
            <person name="Yandell M."/>
            <person name="Gundlach H."/>
            <person name="Mayer K.F."/>
            <person name="Schwartz D.C."/>
            <person name="Town C.D."/>
        </authorList>
    </citation>
    <scope>GENOME REANNOTATION</scope>
    <source>
        <strain evidence="2">A17</strain>
        <strain evidence="4 5">cv. Jemalong A17</strain>
    </source>
</reference>
<feature type="region of interest" description="Disordered" evidence="1">
    <location>
        <begin position="1"/>
        <end position="21"/>
    </location>
</feature>
<gene>
    <name evidence="2" type="ordered locus">MTR_2g090975</name>
    <name evidence="3" type="ORF">MtrunA17_Chr2g0325191</name>
</gene>
<evidence type="ECO:0000313" key="6">
    <source>
        <dbReference type="Proteomes" id="UP000265566"/>
    </source>
</evidence>
<dbReference type="HOGENOM" id="CLU_190211_0_0_1"/>
<accession>G7ZVJ4</accession>
<reference evidence="6" key="4">
    <citation type="journal article" date="2018" name="Nat. Plants">
        <title>Whole-genome landscape of Medicago truncatula symbiotic genes.</title>
        <authorList>
            <person name="Pecrix Y."/>
            <person name="Staton S.E."/>
            <person name="Sallet E."/>
            <person name="Lelandais-Briere C."/>
            <person name="Moreau S."/>
            <person name="Carrere S."/>
            <person name="Blein T."/>
            <person name="Jardinaud M.F."/>
            <person name="Latrasse D."/>
            <person name="Zouine M."/>
            <person name="Zahm M."/>
            <person name="Kreplak J."/>
            <person name="Mayjonade B."/>
            <person name="Satge C."/>
            <person name="Perez M."/>
            <person name="Cauet S."/>
            <person name="Marande W."/>
            <person name="Chantry-Darmon C."/>
            <person name="Lopez-Roques C."/>
            <person name="Bouchez O."/>
            <person name="Berard A."/>
            <person name="Debelle F."/>
            <person name="Munos S."/>
            <person name="Bendahmane A."/>
            <person name="Berges H."/>
            <person name="Niebel A."/>
            <person name="Buitink J."/>
            <person name="Frugier F."/>
            <person name="Benhamed M."/>
            <person name="Crespi M."/>
            <person name="Gouzy J."/>
            <person name="Gamas P."/>
        </authorList>
    </citation>
    <scope>NUCLEOTIDE SEQUENCE [LARGE SCALE GENOMIC DNA]</scope>
    <source>
        <strain evidence="6">cv. Jemalong A17</strain>
    </source>
</reference>
<dbReference type="Proteomes" id="UP000265566">
    <property type="component" value="Chromosome 2"/>
</dbReference>